<dbReference type="Ensembl" id="ENSAMXT00005013571.1">
    <property type="protein sequence ID" value="ENSAMXP00005012233.1"/>
    <property type="gene ID" value="ENSAMXG00005005555.1"/>
</dbReference>
<name>A0A8B9HHK7_ASTMX</name>
<dbReference type="PROSITE" id="PS50010">
    <property type="entry name" value="DH_2"/>
    <property type="match status" value="1"/>
</dbReference>
<dbReference type="Proteomes" id="UP000694621">
    <property type="component" value="Unplaced"/>
</dbReference>
<dbReference type="Pfam" id="PF00621">
    <property type="entry name" value="RhoGEF"/>
    <property type="match status" value="1"/>
</dbReference>
<dbReference type="Gene3D" id="1.20.900.10">
    <property type="entry name" value="Dbl homology (DH) domain"/>
    <property type="match status" value="1"/>
</dbReference>
<dbReference type="InterPro" id="IPR036028">
    <property type="entry name" value="SH3-like_dom_sf"/>
</dbReference>
<dbReference type="InterPro" id="IPR001715">
    <property type="entry name" value="CH_dom"/>
</dbReference>
<dbReference type="GO" id="GO:0030027">
    <property type="term" value="C:lamellipodium"/>
    <property type="evidence" value="ECO:0007669"/>
    <property type="project" value="TreeGrafter"/>
</dbReference>
<accession>A0A8B9HHK7</accession>
<dbReference type="Gene3D" id="1.20.5.390">
    <property type="entry name" value="L1 transposable element, trimerization domain"/>
    <property type="match status" value="1"/>
</dbReference>
<dbReference type="InterPro" id="IPR036872">
    <property type="entry name" value="CH_dom_sf"/>
</dbReference>
<dbReference type="Gene3D" id="2.30.30.40">
    <property type="entry name" value="SH3 Domains"/>
    <property type="match status" value="1"/>
</dbReference>
<dbReference type="Pfam" id="PF16614">
    <property type="entry name" value="RhoGEF67_u2"/>
    <property type="match status" value="1"/>
</dbReference>
<dbReference type="AlphaFoldDB" id="A0A8B9HHK7"/>
<dbReference type="InterPro" id="IPR035899">
    <property type="entry name" value="DBL_dom_sf"/>
</dbReference>
<evidence type="ECO:0000313" key="8">
    <source>
        <dbReference type="Ensembl" id="ENSAMXP00005012233.1"/>
    </source>
</evidence>
<dbReference type="PANTHER" id="PTHR46026">
    <property type="entry name" value="RHO-TYPE GUANINE NUCLEOTIDE EXCHANGE FACTOR, ISOFORM F"/>
    <property type="match status" value="1"/>
</dbReference>
<dbReference type="Pfam" id="PF16523">
    <property type="entry name" value="betaPIX_CC"/>
    <property type="match status" value="1"/>
</dbReference>
<dbReference type="Pfam" id="PF07653">
    <property type="entry name" value="SH3_2"/>
    <property type="match status" value="1"/>
</dbReference>
<dbReference type="FunFam" id="1.20.900.10:FF:000016">
    <property type="entry name" value="Rho guanine nucleotide exchange factor 6"/>
    <property type="match status" value="1"/>
</dbReference>
<feature type="compositionally biased region" description="Basic residues" evidence="4">
    <location>
        <begin position="591"/>
        <end position="603"/>
    </location>
</feature>
<sequence>MNPEEQTVTWLISLGVLNSPKKNIADPESFLKASLRDGVVLCKLMERLVPGSIQKVGNTTPLKKLDLSESARKGGRQMGFEPESLYSGENFSKVLSTLTAVNFATQGNSLTLIPLRVSKPDLMFWLKHLTMSENGGGSQLMVKARFNFKQNNEDELSFNKGELIHVTRQEEGGWWEGNLNGKTGWFPSNYVREVKPCDKPISPKAVKGFDVPQLTKNYYSVVVQDILEHEREFVKELQTVLTCYLRPLQASDKLSSADSSSLCGNLEEILTFQQGLCVALEECAKMPEGQQRLGGCYLNLMCQIRTLYLSYCSSHPSAVGVLTDHSEELDKFMESQGASAPGILTLTTSLSKPFMRLEKYPTLLQELERHVEEAHPDYSDILKATIAFKSLVTQSQELRKRKNLELQILSEPVRSWEGDGIKSLGQVAYMSQVHVQSTPSEEKEERYFMLFPNVLIMLSASPRMSGFIYQVSPWKCSIITLLCCDCFIGGMIDRITVFCNNSHDLQEWLEHLHAKCGSPVGTSIKVISLSVISTPTHQSHLQGFSTAMGNRGPLEPPKSTKPWSLSCLRPAPPLKPSAALGYKEDTSKSPKPMKKFLPKRKTERKPSDDDFLLRKSTAALEEDAQILKVIEAYCTGASLHQTTTGTILLIQNRHWVEIKRPLVLMPTQLNGQTIIEEKSLVDAVYALKDEVHELKKENKWMKQCLEEEQKSRKELERVVRKLAKQKNDCAWED</sequence>
<feature type="domain" description="DH" evidence="6">
    <location>
        <begin position="218"/>
        <end position="398"/>
    </location>
</feature>
<dbReference type="SUPFAM" id="SSF47576">
    <property type="entry name" value="Calponin-homology domain, CH-domain"/>
    <property type="match status" value="1"/>
</dbReference>
<keyword evidence="2" id="KW-0344">Guanine-nucleotide releasing factor</keyword>
<protein>
    <submittedName>
        <fullName evidence="8">Rac/Cdc42 guanine nucleotide exchange factor (GEF) 6</fullName>
    </submittedName>
</protein>
<evidence type="ECO:0000256" key="3">
    <source>
        <dbReference type="PROSITE-ProRule" id="PRU00192"/>
    </source>
</evidence>
<dbReference type="Gene3D" id="2.30.29.30">
    <property type="entry name" value="Pleckstrin-homology domain (PH domain)/Phosphotyrosine-binding domain (PTB)"/>
    <property type="match status" value="1"/>
</dbReference>
<feature type="domain" description="SH3" evidence="5">
    <location>
        <begin position="137"/>
        <end position="196"/>
    </location>
</feature>
<dbReference type="InterPro" id="IPR011993">
    <property type="entry name" value="PH-like_dom_sf"/>
</dbReference>
<evidence type="ECO:0000256" key="1">
    <source>
        <dbReference type="ARBA" id="ARBA00022443"/>
    </source>
</evidence>
<dbReference type="PRINTS" id="PR00452">
    <property type="entry name" value="SH3DOMAIN"/>
</dbReference>
<dbReference type="PANTHER" id="PTHR46026:SF2">
    <property type="entry name" value="RHO GUANINE NUCLEOTIDE EXCHANGE FACTOR 6"/>
    <property type="match status" value="1"/>
</dbReference>
<evidence type="ECO:0000259" key="6">
    <source>
        <dbReference type="PROSITE" id="PS50010"/>
    </source>
</evidence>
<dbReference type="SMART" id="SM00326">
    <property type="entry name" value="SH3"/>
    <property type="match status" value="1"/>
</dbReference>
<dbReference type="CDD" id="cd12061">
    <property type="entry name" value="SH3_betaPIX"/>
    <property type="match status" value="1"/>
</dbReference>
<dbReference type="GO" id="GO:0005085">
    <property type="term" value="F:guanyl-nucleotide exchange factor activity"/>
    <property type="evidence" value="ECO:0007669"/>
    <property type="project" value="UniProtKB-KW"/>
</dbReference>
<evidence type="ECO:0000313" key="9">
    <source>
        <dbReference type="Proteomes" id="UP000694621"/>
    </source>
</evidence>
<dbReference type="SUPFAM" id="SSF50044">
    <property type="entry name" value="SH3-domain"/>
    <property type="match status" value="1"/>
</dbReference>
<dbReference type="InterPro" id="IPR032409">
    <property type="entry name" value="GEF6/7_CC"/>
</dbReference>
<dbReference type="Pfam" id="PF00307">
    <property type="entry name" value="CH"/>
    <property type="match status" value="1"/>
</dbReference>
<reference evidence="8" key="1">
    <citation type="submission" date="2025-08" db="UniProtKB">
        <authorList>
            <consortium name="Ensembl"/>
        </authorList>
    </citation>
    <scope>IDENTIFICATION</scope>
</reference>
<dbReference type="SUPFAM" id="SSF50729">
    <property type="entry name" value="PH domain-like"/>
    <property type="match status" value="1"/>
</dbReference>
<evidence type="ECO:0000256" key="2">
    <source>
        <dbReference type="ARBA" id="ARBA00022658"/>
    </source>
</evidence>
<dbReference type="PROSITE" id="PS50021">
    <property type="entry name" value="CH"/>
    <property type="match status" value="1"/>
</dbReference>
<dbReference type="SMART" id="SM00033">
    <property type="entry name" value="CH"/>
    <property type="match status" value="1"/>
</dbReference>
<dbReference type="PROSITE" id="PS50002">
    <property type="entry name" value="SH3"/>
    <property type="match status" value="1"/>
</dbReference>
<organism evidence="8 9">
    <name type="scientific">Astyanax mexicanus</name>
    <name type="common">Blind cave fish</name>
    <name type="synonym">Astyanax fasciatus mexicanus</name>
    <dbReference type="NCBI Taxonomy" id="7994"/>
    <lineage>
        <taxon>Eukaryota</taxon>
        <taxon>Metazoa</taxon>
        <taxon>Chordata</taxon>
        <taxon>Craniata</taxon>
        <taxon>Vertebrata</taxon>
        <taxon>Euteleostomi</taxon>
        <taxon>Actinopterygii</taxon>
        <taxon>Neopterygii</taxon>
        <taxon>Teleostei</taxon>
        <taxon>Ostariophysi</taxon>
        <taxon>Characiformes</taxon>
        <taxon>Characoidei</taxon>
        <taxon>Acestrorhamphidae</taxon>
        <taxon>Acestrorhamphinae</taxon>
        <taxon>Astyanax</taxon>
    </lineage>
</organism>
<dbReference type="InterPro" id="IPR035789">
    <property type="entry name" value="BetaPIX_SH3"/>
</dbReference>
<evidence type="ECO:0000259" key="5">
    <source>
        <dbReference type="PROSITE" id="PS50002"/>
    </source>
</evidence>
<dbReference type="GO" id="GO:0030032">
    <property type="term" value="P:lamellipodium assembly"/>
    <property type="evidence" value="ECO:0007669"/>
    <property type="project" value="TreeGrafter"/>
</dbReference>
<evidence type="ECO:0000256" key="4">
    <source>
        <dbReference type="SAM" id="MobiDB-lite"/>
    </source>
</evidence>
<feature type="region of interest" description="Disordered" evidence="4">
    <location>
        <begin position="542"/>
        <end position="609"/>
    </location>
</feature>
<dbReference type="InterPro" id="IPR000219">
    <property type="entry name" value="DH_dom"/>
</dbReference>
<dbReference type="SUPFAM" id="SSF48065">
    <property type="entry name" value="DBL homology domain (DH-domain)"/>
    <property type="match status" value="1"/>
</dbReference>
<proteinExistence type="predicted"/>
<dbReference type="SMART" id="SM00325">
    <property type="entry name" value="RhoGEF"/>
    <property type="match status" value="1"/>
</dbReference>
<dbReference type="CDD" id="cd00160">
    <property type="entry name" value="RhoGEF"/>
    <property type="match status" value="1"/>
</dbReference>
<keyword evidence="1 3" id="KW-0728">SH3 domain</keyword>
<dbReference type="Gene3D" id="1.10.418.10">
    <property type="entry name" value="Calponin-like domain"/>
    <property type="match status" value="1"/>
</dbReference>
<dbReference type="GO" id="GO:0005737">
    <property type="term" value="C:cytoplasm"/>
    <property type="evidence" value="ECO:0007669"/>
    <property type="project" value="TreeGrafter"/>
</dbReference>
<dbReference type="FunFam" id="2.30.30.40:FF:000034">
    <property type="entry name" value="Rho guanine nucleotide exchange factor (GEF) 7"/>
    <property type="match status" value="1"/>
</dbReference>
<dbReference type="InterPro" id="IPR001452">
    <property type="entry name" value="SH3_domain"/>
</dbReference>
<feature type="domain" description="Calponin-homology (CH)" evidence="7">
    <location>
        <begin position="1"/>
        <end position="111"/>
    </location>
</feature>
<evidence type="ECO:0000259" key="7">
    <source>
        <dbReference type="PROSITE" id="PS50021"/>
    </source>
</evidence>